<dbReference type="Gene3D" id="1.10.260.40">
    <property type="entry name" value="lambda repressor-like DNA-binding domains"/>
    <property type="match status" value="1"/>
</dbReference>
<dbReference type="CDD" id="cd00093">
    <property type="entry name" value="HTH_XRE"/>
    <property type="match status" value="1"/>
</dbReference>
<dbReference type="InterPro" id="IPR001387">
    <property type="entry name" value="Cro/C1-type_HTH"/>
</dbReference>
<dbReference type="RefSeq" id="WP_139086184.1">
    <property type="nucleotide sequence ID" value="NZ_VDFR01000071.1"/>
</dbReference>
<dbReference type="AlphaFoldDB" id="A0A5C4MIJ6"/>
<dbReference type="EMBL" id="VDFR01000206">
    <property type="protein sequence ID" value="TNC31203.1"/>
    <property type="molecule type" value="Genomic_DNA"/>
</dbReference>
<dbReference type="InterPro" id="IPR010982">
    <property type="entry name" value="Lambda_DNA-bd_dom_sf"/>
</dbReference>
<dbReference type="GO" id="GO:0003677">
    <property type="term" value="F:DNA binding"/>
    <property type="evidence" value="ECO:0007669"/>
    <property type="project" value="UniProtKB-KW"/>
</dbReference>
<dbReference type="EMBL" id="VDFR01000071">
    <property type="protein sequence ID" value="TNC44936.1"/>
    <property type="molecule type" value="Genomic_DNA"/>
</dbReference>
<comment type="caution">
    <text evidence="2">The sequence shown here is derived from an EMBL/GenBank/DDBJ whole genome shotgun (WGS) entry which is preliminary data.</text>
</comment>
<sequence>MTSPEIEANTRAQAELYGEPLGIIVRRCVQTLGVTQARMASLLGISAPMLSQLVNGHRVKIGNPAAVARLQAAYDIAGRVTRGETTSEEGLAELEREVAGGVVTHRSTEAAVLRTVLSAAGDPDEYEAAAVLLDAAHPLIAQVLRQYGGHGRG</sequence>
<organism evidence="2 3">
    <name type="scientific">Mumia zhuanghuii</name>
    <dbReference type="NCBI Taxonomy" id="2585211"/>
    <lineage>
        <taxon>Bacteria</taxon>
        <taxon>Bacillati</taxon>
        <taxon>Actinomycetota</taxon>
        <taxon>Actinomycetes</taxon>
        <taxon>Propionibacteriales</taxon>
        <taxon>Nocardioidaceae</taxon>
        <taxon>Mumia</taxon>
    </lineage>
</organism>
<protein>
    <submittedName>
        <fullName evidence="2">DNA-binding protein</fullName>
    </submittedName>
</protein>
<gene>
    <name evidence="2" type="ORF">FHE65_16045</name>
    <name evidence="1" type="ORF">FHE65_31455</name>
</gene>
<proteinExistence type="predicted"/>
<dbReference type="SUPFAM" id="SSF47413">
    <property type="entry name" value="lambda repressor-like DNA-binding domains"/>
    <property type="match status" value="1"/>
</dbReference>
<accession>A0A5C4MIJ6</accession>
<dbReference type="OrthoDB" id="3680625at2"/>
<keyword evidence="2" id="KW-0238">DNA-binding</keyword>
<reference evidence="2 3" key="1">
    <citation type="submission" date="2019-05" db="EMBL/GenBank/DDBJ databases">
        <title>Mumia sp. nov., isolated from the intestinal contents of plateau pika (Ochotona curzoniae) in the Qinghai-Tibet plateau of China.</title>
        <authorList>
            <person name="Tian Z."/>
        </authorList>
    </citation>
    <scope>NUCLEOTIDE SEQUENCE [LARGE SCALE GENOMIC DNA]</scope>
    <source>
        <strain evidence="3">527</strain>
        <strain evidence="2">Z527</strain>
    </source>
</reference>
<name>A0A5C4MIJ6_9ACTN</name>
<dbReference type="Proteomes" id="UP000306740">
    <property type="component" value="Unassembled WGS sequence"/>
</dbReference>
<evidence type="ECO:0000313" key="1">
    <source>
        <dbReference type="EMBL" id="TNC31203.1"/>
    </source>
</evidence>
<evidence type="ECO:0000313" key="2">
    <source>
        <dbReference type="EMBL" id="TNC44936.1"/>
    </source>
</evidence>
<evidence type="ECO:0000313" key="3">
    <source>
        <dbReference type="Proteomes" id="UP000306740"/>
    </source>
</evidence>